<evidence type="ECO:0000313" key="4">
    <source>
        <dbReference type="Proteomes" id="UP000276133"/>
    </source>
</evidence>
<keyword evidence="2" id="KW-1133">Transmembrane helix</keyword>
<name>A0A3M7SRJ2_BRAPC</name>
<feature type="transmembrane region" description="Helical" evidence="2">
    <location>
        <begin position="154"/>
        <end position="171"/>
    </location>
</feature>
<keyword evidence="2" id="KW-0812">Transmembrane</keyword>
<feature type="transmembrane region" description="Helical" evidence="2">
    <location>
        <begin position="89"/>
        <end position="112"/>
    </location>
</feature>
<proteinExistence type="predicted"/>
<gene>
    <name evidence="3" type="ORF">BpHYR1_005942</name>
</gene>
<comment type="caution">
    <text evidence="3">The sequence shown here is derived from an EMBL/GenBank/DDBJ whole genome shotgun (WGS) entry which is preliminary data.</text>
</comment>
<evidence type="ECO:0000256" key="2">
    <source>
        <dbReference type="SAM" id="Phobius"/>
    </source>
</evidence>
<organism evidence="3 4">
    <name type="scientific">Brachionus plicatilis</name>
    <name type="common">Marine rotifer</name>
    <name type="synonym">Brachionus muelleri</name>
    <dbReference type="NCBI Taxonomy" id="10195"/>
    <lineage>
        <taxon>Eukaryota</taxon>
        <taxon>Metazoa</taxon>
        <taxon>Spiralia</taxon>
        <taxon>Gnathifera</taxon>
        <taxon>Rotifera</taxon>
        <taxon>Eurotatoria</taxon>
        <taxon>Monogononta</taxon>
        <taxon>Pseudotrocha</taxon>
        <taxon>Ploima</taxon>
        <taxon>Brachionidae</taxon>
        <taxon>Brachionus</taxon>
    </lineage>
</organism>
<dbReference type="Proteomes" id="UP000276133">
    <property type="component" value="Unassembled WGS sequence"/>
</dbReference>
<reference evidence="3 4" key="1">
    <citation type="journal article" date="2018" name="Sci. Rep.">
        <title>Genomic signatures of local adaptation to the degree of environmental predictability in rotifers.</title>
        <authorList>
            <person name="Franch-Gras L."/>
            <person name="Hahn C."/>
            <person name="Garcia-Roger E.M."/>
            <person name="Carmona M.J."/>
            <person name="Serra M."/>
            <person name="Gomez A."/>
        </authorList>
    </citation>
    <scope>NUCLEOTIDE SEQUENCE [LARGE SCALE GENOMIC DNA]</scope>
    <source>
        <strain evidence="3">HYR1</strain>
    </source>
</reference>
<feature type="transmembrane region" description="Helical" evidence="2">
    <location>
        <begin position="118"/>
        <end position="142"/>
    </location>
</feature>
<evidence type="ECO:0000313" key="3">
    <source>
        <dbReference type="EMBL" id="RNA38227.1"/>
    </source>
</evidence>
<evidence type="ECO:0000256" key="1">
    <source>
        <dbReference type="SAM" id="MobiDB-lite"/>
    </source>
</evidence>
<feature type="compositionally biased region" description="Polar residues" evidence="1">
    <location>
        <begin position="9"/>
        <end position="24"/>
    </location>
</feature>
<dbReference type="EMBL" id="REGN01000902">
    <property type="protein sequence ID" value="RNA38227.1"/>
    <property type="molecule type" value="Genomic_DNA"/>
</dbReference>
<sequence>MLRSRRLGASNNDGNSLGTNEHSSPAASLGITILSKKSLFAHTSKRGRFQAVVVRNSPNFVCLSAFYAQFPGNIPIVGRIVSNSGLGSWLIVAILKVFVGNYLIVVIFFAILGPLMVAQLAIVQILTLGAVQKLSFGTLAFAQAPLVHTLLIRWTKYAFAIVLAFAAIVHVNRLHFDGNVFVLLLLDGQVRQWLAIEANVHHTTVVIVARYFVATHLYLDNFGAQKYRVSVDVHLFGTIGQAERVVHVEALAVVQHNTSFAAVPVRLDIVPLSVIYPHTLNGNSALSAANIKPKLDHIVHYFQVDILGPVGRSDLKQRLRSVRRVLSSPEHQLNFGIEIIGGIATVTFVHIPVLKIAASSFVDARRLKVERQSFELALSAPVPGLANAFGPPKISITNAIQTIVGRVHDAAVSVGARTMAHAVHVKSLDSMRVNLKIVQFAVYF</sequence>
<protein>
    <submittedName>
        <fullName evidence="3">Uncharacterized protein</fullName>
    </submittedName>
</protein>
<keyword evidence="4" id="KW-1185">Reference proteome</keyword>
<feature type="region of interest" description="Disordered" evidence="1">
    <location>
        <begin position="1"/>
        <end position="24"/>
    </location>
</feature>
<accession>A0A3M7SRJ2</accession>
<keyword evidence="2" id="KW-0472">Membrane</keyword>
<dbReference type="AlphaFoldDB" id="A0A3M7SRJ2"/>